<dbReference type="InterPro" id="IPR008258">
    <property type="entry name" value="Transglycosylase_SLT_dom_1"/>
</dbReference>
<evidence type="ECO:0000259" key="4">
    <source>
        <dbReference type="Pfam" id="PF01464"/>
    </source>
</evidence>
<dbReference type="InterPro" id="IPR023346">
    <property type="entry name" value="Lysozyme-like_dom_sf"/>
</dbReference>
<dbReference type="Proteomes" id="UP000706039">
    <property type="component" value="Unassembled WGS sequence"/>
</dbReference>
<comment type="similarity">
    <text evidence="2">Belongs to the virb1 family.</text>
</comment>
<evidence type="ECO:0000313" key="6">
    <source>
        <dbReference type="Proteomes" id="UP000706039"/>
    </source>
</evidence>
<proteinExistence type="inferred from homology"/>
<keyword evidence="6" id="KW-1185">Reference proteome</keyword>
<dbReference type="InterPro" id="IPR008939">
    <property type="entry name" value="Lytic_TGlycosylase_superhlx_U"/>
</dbReference>
<evidence type="ECO:0000256" key="2">
    <source>
        <dbReference type="ARBA" id="ARBA00009387"/>
    </source>
</evidence>
<name>A0ABS7PIQ6_9SPHN</name>
<dbReference type="CDD" id="cd13401">
    <property type="entry name" value="Slt70-like"/>
    <property type="match status" value="1"/>
</dbReference>
<dbReference type="PANTHER" id="PTHR37423:SF2">
    <property type="entry name" value="MEMBRANE-BOUND LYTIC MUREIN TRANSGLYCOSYLASE C"/>
    <property type="match status" value="1"/>
</dbReference>
<evidence type="ECO:0000256" key="3">
    <source>
        <dbReference type="ARBA" id="ARBA00022729"/>
    </source>
</evidence>
<evidence type="ECO:0000313" key="5">
    <source>
        <dbReference type="EMBL" id="MBY8821133.1"/>
    </source>
</evidence>
<accession>A0ABS7PIQ6</accession>
<dbReference type="EMBL" id="JAINVV010000001">
    <property type="protein sequence ID" value="MBY8821133.1"/>
    <property type="molecule type" value="Genomic_DNA"/>
</dbReference>
<dbReference type="SUPFAM" id="SSF48435">
    <property type="entry name" value="Bacterial muramidases"/>
    <property type="match status" value="1"/>
</dbReference>
<dbReference type="SUPFAM" id="SSF53955">
    <property type="entry name" value="Lysozyme-like"/>
    <property type="match status" value="1"/>
</dbReference>
<feature type="domain" description="Transglycosylase SLT" evidence="4">
    <location>
        <begin position="401"/>
        <end position="505"/>
    </location>
</feature>
<evidence type="ECO:0000256" key="1">
    <source>
        <dbReference type="ARBA" id="ARBA00007734"/>
    </source>
</evidence>
<organism evidence="5 6">
    <name type="scientific">Sphingomonas colocasiae</name>
    <dbReference type="NCBI Taxonomy" id="1848973"/>
    <lineage>
        <taxon>Bacteria</taxon>
        <taxon>Pseudomonadati</taxon>
        <taxon>Pseudomonadota</taxon>
        <taxon>Alphaproteobacteria</taxon>
        <taxon>Sphingomonadales</taxon>
        <taxon>Sphingomonadaceae</taxon>
        <taxon>Sphingomonas</taxon>
    </lineage>
</organism>
<gene>
    <name evidence="5" type="ORF">K7G82_02445</name>
</gene>
<reference evidence="5 6" key="1">
    <citation type="submission" date="2021-08" db="EMBL/GenBank/DDBJ databases">
        <authorList>
            <person name="Tuo L."/>
        </authorList>
    </citation>
    <scope>NUCLEOTIDE SEQUENCE [LARGE SCALE GENOMIC DNA]</scope>
    <source>
        <strain evidence="5 6">JCM 31229</strain>
    </source>
</reference>
<dbReference type="Pfam" id="PF01464">
    <property type="entry name" value="SLT"/>
    <property type="match status" value="1"/>
</dbReference>
<dbReference type="Gene3D" id="1.25.20.10">
    <property type="entry name" value="Bacterial muramidases"/>
    <property type="match status" value="1"/>
</dbReference>
<dbReference type="Gene3D" id="1.10.530.10">
    <property type="match status" value="1"/>
</dbReference>
<comment type="similarity">
    <text evidence="1">Belongs to the transglycosylase Slt family.</text>
</comment>
<dbReference type="PANTHER" id="PTHR37423">
    <property type="entry name" value="SOLUBLE LYTIC MUREIN TRANSGLYCOSYLASE-RELATED"/>
    <property type="match status" value="1"/>
</dbReference>
<keyword evidence="3" id="KW-0732">Signal</keyword>
<comment type="caution">
    <text evidence="5">The sequence shown here is derived from an EMBL/GenBank/DDBJ whole genome shotgun (WGS) entry which is preliminary data.</text>
</comment>
<protein>
    <submittedName>
        <fullName evidence="5">Lytic transglycosylase domain-containing protein</fullName>
    </submittedName>
</protein>
<sequence>MLLLAPIAPALAASETLQRAPAKSARATLPTQLSAEEREGYRAIFTAIRGQKWADAAARLDAMKAGPLHTVARAELYLAKGSPKVELDPLVTLLNQAPDMPQSAQLARLATTRGATELPAIPTAQRLIWLGSRPLRQRASTIKDDAAAAALGQKILPLIKNDDPAACEALIDTAAATLSSAALTEWQQRVAWSYYLTGNDRAARALAAKAQAGTGEWAVHADWVAGLAAWRDKDFQAARTAFESVAARGEDSEMRAAGLYWASRADIALGEPQKVQGRLRNAARMDETFYGLLASETLGIKRRDQSGPDLVTADWGRLSRKTNIATAVALSEIGEFKLADEALRHQARIGGRDDHAALVTLAERLNLPETQLWLAHNGPAGANPGPRARYPAPDWTPDGGWRVDRSLLFAHALQESNFRRDAVSPAGAYGLMQIMPAAAQDISRRKGTNWSRESLTSPSTNMEYGQAHLEALRDFSGTEGLLPKVIAAYNAGPAPVRDWNARNIDRGDPLLYIESIPYWETRGYVTIVLRNYWMYERNAGERAASMTALAQGLWPRFPGLPGATAVRMDTGTRAPSAD</sequence>